<proteinExistence type="predicted"/>
<comment type="caution">
    <text evidence="1">The sequence shown here is derived from an EMBL/GenBank/DDBJ whole genome shotgun (WGS) entry which is preliminary data.</text>
</comment>
<dbReference type="RefSeq" id="WP_004003647.1">
    <property type="nucleotide sequence ID" value="NZ_AMLP01000262.1"/>
</dbReference>
<organism evidence="1 2">
    <name type="scientific">Streptomyces viridochromogenes Tue57</name>
    <dbReference type="NCBI Taxonomy" id="1160705"/>
    <lineage>
        <taxon>Bacteria</taxon>
        <taxon>Bacillati</taxon>
        <taxon>Actinomycetota</taxon>
        <taxon>Actinomycetes</taxon>
        <taxon>Kitasatosporales</taxon>
        <taxon>Streptomycetaceae</taxon>
        <taxon>Streptomyces</taxon>
    </lineage>
</organism>
<dbReference type="EMBL" id="AMLP01000262">
    <property type="protein sequence ID" value="ELS50829.1"/>
    <property type="molecule type" value="Genomic_DNA"/>
</dbReference>
<evidence type="ECO:0000313" key="2">
    <source>
        <dbReference type="Proteomes" id="UP000011205"/>
    </source>
</evidence>
<sequence>MDVQLGGLLVQRALAQLLKPALWGLCGLELRAALCLTCRQPPSIFPGYAAGTHRSAATLAAKLRRYQLPVRPSRNTALLALAADLPAAVLSDLLGISITSALQWTRDAARDWNAYLASRQHRKVTRPRQLSRDGQA</sequence>
<dbReference type="Proteomes" id="UP000011205">
    <property type="component" value="Unassembled WGS sequence"/>
</dbReference>
<dbReference type="PATRIC" id="fig|1160705.3.peg.8083"/>
<gene>
    <name evidence="1" type="ORF">STVIR_8183</name>
</gene>
<dbReference type="AlphaFoldDB" id="L8P3S2"/>
<reference evidence="1 2" key="1">
    <citation type="journal article" date="2013" name="Genome Announc.">
        <title>Draft Genome Sequence of Streptomyces viridochromogenes Strain Tu57, Producer of Avilamycin.</title>
        <authorList>
            <person name="Gruning B.A."/>
            <person name="Erxleben A."/>
            <person name="Hahnlein A."/>
            <person name="Gunther S."/>
        </authorList>
    </citation>
    <scope>NUCLEOTIDE SEQUENCE [LARGE SCALE GENOMIC DNA]</scope>
    <source>
        <strain evidence="1 2">Tue57</strain>
    </source>
</reference>
<protein>
    <submittedName>
        <fullName evidence="1">Uncharacterized protein</fullName>
    </submittedName>
</protein>
<accession>L8P3S2</accession>
<evidence type="ECO:0000313" key="1">
    <source>
        <dbReference type="EMBL" id="ELS50829.1"/>
    </source>
</evidence>
<name>L8P3S2_STRVR</name>